<feature type="region of interest" description="Disordered" evidence="1">
    <location>
        <begin position="356"/>
        <end position="386"/>
    </location>
</feature>
<dbReference type="AlphaFoldDB" id="A0A0F9NQI6"/>
<evidence type="ECO:0000256" key="1">
    <source>
        <dbReference type="SAM" id="MobiDB-lite"/>
    </source>
</evidence>
<feature type="compositionally biased region" description="Pro residues" evidence="1">
    <location>
        <begin position="93"/>
        <end position="104"/>
    </location>
</feature>
<feature type="region of interest" description="Disordered" evidence="1">
    <location>
        <begin position="80"/>
        <end position="107"/>
    </location>
</feature>
<sequence>MSERPDAAPLKERCENCSIPGVVAGQQCGLEKDHHGPCFYTGEFSVEEMMPSDAAPLKEVHDDECPDTMQLEAQCTLPSRHIGDHDYETPREVAPPPSDAAPPKEPCHHGISPVNPCSYCELELCGRPLRSGRNCKRSVFHGGPCFAPWPTTGVAHPSDCHCWECDERMTEDAESPPPSDAAPVITDEDLRSIWDAQFNVGLGGKQQEAIKAAIAAVVARHLALYAPSDAAQPTDCVDCGRHYGNEYGFPDLVLPNEVWAAISPRGDGGGMLCPSCICKRLADRGFENVPAKFMSGPCCISDAAPVAWRYQQKYHDPISGPWRVTASKTKISTLVRHVAKIQGAATSLYRIEPLYTHPADAPRPDKASQGSTVSGGERPEQVEDAPAVTEEPCGCRWLGLWVKPCFEHIQLFGEI</sequence>
<gene>
    <name evidence="2" type="ORF">LCGC14_1231890</name>
</gene>
<protein>
    <submittedName>
        <fullName evidence="2">Uncharacterized protein</fullName>
    </submittedName>
</protein>
<comment type="caution">
    <text evidence="2">The sequence shown here is derived from an EMBL/GenBank/DDBJ whole genome shotgun (WGS) entry which is preliminary data.</text>
</comment>
<organism evidence="2">
    <name type="scientific">marine sediment metagenome</name>
    <dbReference type="NCBI Taxonomy" id="412755"/>
    <lineage>
        <taxon>unclassified sequences</taxon>
        <taxon>metagenomes</taxon>
        <taxon>ecological metagenomes</taxon>
    </lineage>
</organism>
<reference evidence="2" key="1">
    <citation type="journal article" date="2015" name="Nature">
        <title>Complex archaea that bridge the gap between prokaryotes and eukaryotes.</title>
        <authorList>
            <person name="Spang A."/>
            <person name="Saw J.H."/>
            <person name="Jorgensen S.L."/>
            <person name="Zaremba-Niedzwiedzka K."/>
            <person name="Martijn J."/>
            <person name="Lind A.E."/>
            <person name="van Eijk R."/>
            <person name="Schleper C."/>
            <person name="Guy L."/>
            <person name="Ettema T.J."/>
        </authorList>
    </citation>
    <scope>NUCLEOTIDE SEQUENCE</scope>
</reference>
<feature type="compositionally biased region" description="Basic and acidic residues" evidence="1">
    <location>
        <begin position="81"/>
        <end position="91"/>
    </location>
</feature>
<evidence type="ECO:0000313" key="2">
    <source>
        <dbReference type="EMBL" id="KKM91115.1"/>
    </source>
</evidence>
<name>A0A0F9NQI6_9ZZZZ</name>
<proteinExistence type="predicted"/>
<dbReference type="EMBL" id="LAZR01006580">
    <property type="protein sequence ID" value="KKM91115.1"/>
    <property type="molecule type" value="Genomic_DNA"/>
</dbReference>
<accession>A0A0F9NQI6</accession>